<protein>
    <submittedName>
        <fullName evidence="2">Uncharacterized protein</fullName>
    </submittedName>
</protein>
<evidence type="ECO:0000256" key="1">
    <source>
        <dbReference type="SAM" id="MobiDB-lite"/>
    </source>
</evidence>
<dbReference type="EMBL" id="BJWK01000009">
    <property type="protein sequence ID" value="GEM10022.1"/>
    <property type="molecule type" value="Genomic_DNA"/>
</dbReference>
<comment type="caution">
    <text evidence="2">The sequence shown here is derived from an EMBL/GenBank/DDBJ whole genome shotgun (WGS) entry which is preliminary data.</text>
</comment>
<feature type="compositionally biased region" description="Low complexity" evidence="1">
    <location>
        <begin position="8"/>
        <end position="27"/>
    </location>
</feature>
<evidence type="ECO:0000313" key="2">
    <source>
        <dbReference type="EMBL" id="GEM10022.1"/>
    </source>
</evidence>
<gene>
    <name evidence="2" type="ORF">Rt10032_c09g4039</name>
</gene>
<organism evidence="2 3">
    <name type="scientific">Rhodotorula toruloides</name>
    <name type="common">Yeast</name>
    <name type="synonym">Rhodosporidium toruloides</name>
    <dbReference type="NCBI Taxonomy" id="5286"/>
    <lineage>
        <taxon>Eukaryota</taxon>
        <taxon>Fungi</taxon>
        <taxon>Dikarya</taxon>
        <taxon>Basidiomycota</taxon>
        <taxon>Pucciniomycotina</taxon>
        <taxon>Microbotryomycetes</taxon>
        <taxon>Sporidiobolales</taxon>
        <taxon>Sporidiobolaceae</taxon>
        <taxon>Rhodotorula</taxon>
    </lineage>
</organism>
<sequence>MTPSQVDSPSTTFAPSSSSSIPTARASSVASTYSAPQSVSSSTSVDQSKLKALGISTFLGNLTGGIASWYHTDSSTDSTNGKCLLSTLTSLADKSTLQAVRDNDSVPGFAPSLKTMLSSFAGDAPAAKKAFCGLKATVHSPKTGKQVSMIIADAFDDNWNLLLSALFAAGPSIDSHSQFSELFGSTTNNKDDVVKDVWWMLTGGRDEKGAGVG</sequence>
<proteinExistence type="predicted"/>
<reference evidence="2 3" key="1">
    <citation type="submission" date="2019-07" db="EMBL/GenBank/DDBJ databases">
        <title>Rhodotorula toruloides NBRC10032 genome sequencing.</title>
        <authorList>
            <person name="Shida Y."/>
            <person name="Takaku H."/>
            <person name="Ogasawara W."/>
            <person name="Mori K."/>
        </authorList>
    </citation>
    <scope>NUCLEOTIDE SEQUENCE [LARGE SCALE GENOMIC DNA]</scope>
    <source>
        <strain evidence="2 3">NBRC10032</strain>
    </source>
</reference>
<dbReference type="AlphaFoldDB" id="A0A511KI20"/>
<name>A0A511KI20_RHOTO</name>
<dbReference type="OrthoDB" id="2535256at2759"/>
<evidence type="ECO:0000313" key="3">
    <source>
        <dbReference type="Proteomes" id="UP000321518"/>
    </source>
</evidence>
<dbReference type="Proteomes" id="UP000321518">
    <property type="component" value="Unassembled WGS sequence"/>
</dbReference>
<accession>A0A511KI20</accession>
<feature type="region of interest" description="Disordered" evidence="1">
    <location>
        <begin position="1"/>
        <end position="27"/>
    </location>
</feature>